<reference evidence="2 3" key="1">
    <citation type="submission" date="2024-01" db="EMBL/GenBank/DDBJ databases">
        <title>The complete chloroplast genome sequence of Lithospermum erythrorhizon: insights into the phylogenetic relationship among Boraginaceae species and the maternal lineages of purple gromwells.</title>
        <authorList>
            <person name="Okada T."/>
            <person name="Watanabe K."/>
        </authorList>
    </citation>
    <scope>NUCLEOTIDE SEQUENCE [LARGE SCALE GENOMIC DNA]</scope>
</reference>
<name>A0AAV3NQI6_LITER</name>
<sequence length="113" mass="12038">MAQAVASRLSDAKTGENPRDSDVLFAEPLAVRQPLSSTTKSSQAHTTPSSSQTAAPAQAGTNADKPVPLFFNMHTTSHSGPLTSFPAARNYNIFDDPKIDKVTEARWHSNGVS</sequence>
<evidence type="ECO:0000256" key="1">
    <source>
        <dbReference type="SAM" id="MobiDB-lite"/>
    </source>
</evidence>
<evidence type="ECO:0000313" key="2">
    <source>
        <dbReference type="EMBL" id="GAA0141086.1"/>
    </source>
</evidence>
<organism evidence="2 3">
    <name type="scientific">Lithospermum erythrorhizon</name>
    <name type="common">Purple gromwell</name>
    <name type="synonym">Lithospermum officinale var. erythrorhizon</name>
    <dbReference type="NCBI Taxonomy" id="34254"/>
    <lineage>
        <taxon>Eukaryota</taxon>
        <taxon>Viridiplantae</taxon>
        <taxon>Streptophyta</taxon>
        <taxon>Embryophyta</taxon>
        <taxon>Tracheophyta</taxon>
        <taxon>Spermatophyta</taxon>
        <taxon>Magnoliopsida</taxon>
        <taxon>eudicotyledons</taxon>
        <taxon>Gunneridae</taxon>
        <taxon>Pentapetalae</taxon>
        <taxon>asterids</taxon>
        <taxon>lamiids</taxon>
        <taxon>Boraginales</taxon>
        <taxon>Boraginaceae</taxon>
        <taxon>Boraginoideae</taxon>
        <taxon>Lithospermeae</taxon>
        <taxon>Lithospermum</taxon>
    </lineage>
</organism>
<proteinExistence type="predicted"/>
<protein>
    <submittedName>
        <fullName evidence="2">Uncharacterized protein</fullName>
    </submittedName>
</protein>
<dbReference type="EMBL" id="BAABME010000247">
    <property type="protein sequence ID" value="GAA0141086.1"/>
    <property type="molecule type" value="Genomic_DNA"/>
</dbReference>
<comment type="caution">
    <text evidence="2">The sequence shown here is derived from an EMBL/GenBank/DDBJ whole genome shotgun (WGS) entry which is preliminary data.</text>
</comment>
<feature type="compositionally biased region" description="Basic and acidic residues" evidence="1">
    <location>
        <begin position="10"/>
        <end position="22"/>
    </location>
</feature>
<keyword evidence="3" id="KW-1185">Reference proteome</keyword>
<gene>
    <name evidence="2" type="ORF">LIER_02311</name>
</gene>
<evidence type="ECO:0000313" key="3">
    <source>
        <dbReference type="Proteomes" id="UP001454036"/>
    </source>
</evidence>
<feature type="region of interest" description="Disordered" evidence="1">
    <location>
        <begin position="1"/>
        <end position="70"/>
    </location>
</feature>
<dbReference type="AlphaFoldDB" id="A0AAV3NQI6"/>
<feature type="compositionally biased region" description="Low complexity" evidence="1">
    <location>
        <begin position="41"/>
        <end position="59"/>
    </location>
</feature>
<accession>A0AAV3NQI6</accession>
<dbReference type="Proteomes" id="UP001454036">
    <property type="component" value="Unassembled WGS sequence"/>
</dbReference>